<dbReference type="InterPro" id="IPR029052">
    <property type="entry name" value="Metallo-depent_PP-like"/>
</dbReference>
<sequence length="372" mass="40813">MKADRITLYNVGDIILGPDPEPLFSEVRKVLEEADVLVGQLEVPYTTRDAEAMALGRHPDNLSPLVTNGFDLVTMAGNHLMDAGPAGVEDTIAWLDVHGIAHVGAGMNLAEARRPVVLERNGTRIGYLDYNCVGPKKTWASERRPGNAYVHVITHYELDHDTPGGPPVVYTWATSETTEAMTDDIRALRGRCDVLVVAFHKGIAHTPVKIAQYERQVAHAAIDAGADLVVAHHAHILKGIEIYKGKTIFHGLGNFVTWAPFLAPSPDSDPDSWAMRRIELFGFRPDPEYPTYPFHPEAIYTMIAVAEIEDGRIVRTGYKPCIVNKAGKPVPVSRKDGGKTVFAYVEDITRKAGLNARFAWASDEFVVCLEGG</sequence>
<gene>
    <name evidence="3" type="ORF">BLM47_04000</name>
</gene>
<protein>
    <submittedName>
        <fullName evidence="3">Capsule biosynthesis protein</fullName>
    </submittedName>
</protein>
<evidence type="ECO:0000259" key="2">
    <source>
        <dbReference type="SMART" id="SM00854"/>
    </source>
</evidence>
<dbReference type="CDD" id="cd07381">
    <property type="entry name" value="MPP_CapA"/>
    <property type="match status" value="1"/>
</dbReference>
<comment type="similarity">
    <text evidence="1">Belongs to the CapA family.</text>
</comment>
<dbReference type="SUPFAM" id="SSF56300">
    <property type="entry name" value="Metallo-dependent phosphatases"/>
    <property type="match status" value="1"/>
</dbReference>
<name>A0A2A6E2G1_9BACL</name>
<dbReference type="Proteomes" id="UP000243688">
    <property type="component" value="Unassembled WGS sequence"/>
</dbReference>
<dbReference type="EMBL" id="MOXJ01000006">
    <property type="protein sequence ID" value="PDO10996.1"/>
    <property type="molecule type" value="Genomic_DNA"/>
</dbReference>
<dbReference type="InterPro" id="IPR052169">
    <property type="entry name" value="CW_Biosynth-Accessory"/>
</dbReference>
<reference evidence="3 4" key="1">
    <citation type="submission" date="2016-12" db="EMBL/GenBank/DDBJ databases">
        <title>Candidatus Reconcilibacillus cellulovorans genome.</title>
        <authorList>
            <person name="Kolinko S."/>
            <person name="Wu Y.-W."/>
            <person name="Tachea F."/>
            <person name="Denzel E."/>
            <person name="Hiras J."/>
            <person name="Baecker N."/>
            <person name="Chan L.J."/>
            <person name="Eichorst S.A."/>
            <person name="Frey D."/>
            <person name="Adams P.D."/>
            <person name="Pray T."/>
            <person name="Tanjore D."/>
            <person name="Petzold C.J."/>
            <person name="Gladden J.M."/>
            <person name="Simmons B.A."/>
            <person name="Singer S.W."/>
        </authorList>
    </citation>
    <scope>NUCLEOTIDE SEQUENCE [LARGE SCALE GENOMIC DNA]</scope>
    <source>
        <strain evidence="3">JTherm</strain>
    </source>
</reference>
<feature type="domain" description="Capsule synthesis protein CapA" evidence="2">
    <location>
        <begin position="7"/>
        <end position="259"/>
    </location>
</feature>
<organism evidence="3 4">
    <name type="scientific">Candidatus Reconcilbacillus cellulovorans</name>
    <dbReference type="NCBI Taxonomy" id="1906605"/>
    <lineage>
        <taxon>Bacteria</taxon>
        <taxon>Bacillati</taxon>
        <taxon>Bacillota</taxon>
        <taxon>Bacilli</taxon>
        <taxon>Bacillales</taxon>
        <taxon>Paenibacillaceae</taxon>
        <taxon>Candidatus Reconcilbacillus</taxon>
    </lineage>
</organism>
<dbReference type="AlphaFoldDB" id="A0A2A6E2G1"/>
<evidence type="ECO:0000256" key="1">
    <source>
        <dbReference type="ARBA" id="ARBA00005662"/>
    </source>
</evidence>
<comment type="caution">
    <text evidence="3">The sequence shown here is derived from an EMBL/GenBank/DDBJ whole genome shotgun (WGS) entry which is preliminary data.</text>
</comment>
<accession>A0A2A6E2G1</accession>
<proteinExistence type="inferred from homology"/>
<dbReference type="InterPro" id="IPR019079">
    <property type="entry name" value="Capsule_synth_CapA"/>
</dbReference>
<dbReference type="Pfam" id="PF09587">
    <property type="entry name" value="PGA_cap"/>
    <property type="match status" value="1"/>
</dbReference>
<evidence type="ECO:0000313" key="3">
    <source>
        <dbReference type="EMBL" id="PDO10996.1"/>
    </source>
</evidence>
<dbReference type="PANTHER" id="PTHR33393">
    <property type="entry name" value="POLYGLUTAMINE SYNTHESIS ACCESSORY PROTEIN RV0574C-RELATED"/>
    <property type="match status" value="1"/>
</dbReference>
<dbReference type="PANTHER" id="PTHR33393:SF11">
    <property type="entry name" value="POLYGLUTAMINE SYNTHESIS ACCESSORY PROTEIN RV0574C-RELATED"/>
    <property type="match status" value="1"/>
</dbReference>
<dbReference type="Gene3D" id="3.60.21.10">
    <property type="match status" value="1"/>
</dbReference>
<evidence type="ECO:0000313" key="4">
    <source>
        <dbReference type="Proteomes" id="UP000243688"/>
    </source>
</evidence>
<dbReference type="SMART" id="SM00854">
    <property type="entry name" value="PGA_cap"/>
    <property type="match status" value="1"/>
</dbReference>